<keyword evidence="3" id="KW-1185">Reference proteome</keyword>
<dbReference type="GO" id="GO:0102710">
    <property type="term" value="F:D-inositol-3-phosphate glycosyltransferase activity"/>
    <property type="evidence" value="ECO:0007669"/>
    <property type="project" value="UniProtKB-EC"/>
</dbReference>
<dbReference type="PANTHER" id="PTHR45947">
    <property type="entry name" value="SULFOQUINOVOSYL TRANSFERASE SQD2"/>
    <property type="match status" value="1"/>
</dbReference>
<dbReference type="EMBL" id="CAJZAG010000003">
    <property type="protein sequence ID" value="CAG9169579.1"/>
    <property type="molecule type" value="Genomic_DNA"/>
</dbReference>
<comment type="caution">
    <text evidence="2">The sequence shown here is derived from an EMBL/GenBank/DDBJ whole genome shotgun (WGS) entry which is preliminary data.</text>
</comment>
<name>A0ABM8WQB0_9BURK</name>
<reference evidence="2 3" key="1">
    <citation type="submission" date="2021-08" db="EMBL/GenBank/DDBJ databases">
        <authorList>
            <person name="Peeters C."/>
        </authorList>
    </citation>
    <scope>NUCLEOTIDE SEQUENCE [LARGE SCALE GENOMIC DNA]</scope>
    <source>
        <strain evidence="2 3">LMG 32289</strain>
    </source>
</reference>
<dbReference type="Gene3D" id="3.40.50.2000">
    <property type="entry name" value="Glycogen Phosphorylase B"/>
    <property type="match status" value="2"/>
</dbReference>
<organism evidence="2 3">
    <name type="scientific">Cupriavidus pampae</name>
    <dbReference type="NCBI Taxonomy" id="659251"/>
    <lineage>
        <taxon>Bacteria</taxon>
        <taxon>Pseudomonadati</taxon>
        <taxon>Pseudomonadota</taxon>
        <taxon>Betaproteobacteria</taxon>
        <taxon>Burkholderiales</taxon>
        <taxon>Burkholderiaceae</taxon>
        <taxon>Cupriavidus</taxon>
    </lineage>
</organism>
<dbReference type="InterPro" id="IPR050194">
    <property type="entry name" value="Glycosyltransferase_grp1"/>
</dbReference>
<evidence type="ECO:0000313" key="2">
    <source>
        <dbReference type="EMBL" id="CAG9169579.1"/>
    </source>
</evidence>
<dbReference type="InterPro" id="IPR028098">
    <property type="entry name" value="Glyco_trans_4-like_N"/>
</dbReference>
<dbReference type="Pfam" id="PF13692">
    <property type="entry name" value="Glyco_trans_1_4"/>
    <property type="match status" value="1"/>
</dbReference>
<accession>A0ABM8WQB0</accession>
<proteinExistence type="predicted"/>
<gene>
    <name evidence="2" type="primary">mshA_2</name>
    <name evidence="2" type="ORF">LMG32289_01741</name>
</gene>
<keyword evidence="2" id="KW-0328">Glycosyltransferase</keyword>
<evidence type="ECO:0000313" key="3">
    <source>
        <dbReference type="Proteomes" id="UP000706525"/>
    </source>
</evidence>
<sequence>MPTPPAPPHPRVAYLITNSEIGGAQTHVADLLRALRGRVDATVLAGGNGPLFTAAQAAGTRTMVLHRLDNRLSPWRAVGAFLEVLRALRAAAPDLVHVHSAKAGALGRLAAWWLGVPVVYTVHGFAFKPAAPMLRRLAARITEWCLAPVTTRLICVAQAERALAASLPIPAARIDVIRNGVADTPLRAQSDAPLRRIVMVARLAAPKRPDLLIRAFAQACEDPALDGSELVIAGAGPAIAELQALAERVAPGRISLCGNVADIAAWLASAQIFALISDHEGLPLSVLEAMRAGLPVVASDLPGIREQLGHADGADGADARLIAGNDVDALAHALRELAASPALRAALGAQARARYVRDFGLDAMADATWRVYRQALAGRSADLAHAHPRADKEGA</sequence>
<protein>
    <submittedName>
        <fullName evidence="2">D-inositol-3-phosphate glycosyltransferase</fullName>
        <ecNumber evidence="2">2.4.1.250</ecNumber>
    </submittedName>
</protein>
<dbReference type="EC" id="2.4.1.250" evidence="2"/>
<dbReference type="SUPFAM" id="SSF53756">
    <property type="entry name" value="UDP-Glycosyltransferase/glycogen phosphorylase"/>
    <property type="match status" value="1"/>
</dbReference>
<evidence type="ECO:0000259" key="1">
    <source>
        <dbReference type="Pfam" id="PF13439"/>
    </source>
</evidence>
<keyword evidence="2" id="KW-0808">Transferase</keyword>
<dbReference type="Proteomes" id="UP000706525">
    <property type="component" value="Unassembled WGS sequence"/>
</dbReference>
<feature type="domain" description="Glycosyltransferase subfamily 4-like N-terminal" evidence="1">
    <location>
        <begin position="21"/>
        <end position="181"/>
    </location>
</feature>
<dbReference type="Pfam" id="PF13439">
    <property type="entry name" value="Glyco_transf_4"/>
    <property type="match status" value="1"/>
</dbReference>
<dbReference type="RefSeq" id="WP_223984955.1">
    <property type="nucleotide sequence ID" value="NZ_CAJZAG010000003.1"/>
</dbReference>
<dbReference type="PANTHER" id="PTHR45947:SF3">
    <property type="entry name" value="SULFOQUINOVOSYL TRANSFERASE SQD2"/>
    <property type="match status" value="1"/>
</dbReference>
<dbReference type="CDD" id="cd03808">
    <property type="entry name" value="GT4_CapM-like"/>
    <property type="match status" value="1"/>
</dbReference>